<organism evidence="2">
    <name type="scientific">hydrothermal vent metagenome</name>
    <dbReference type="NCBI Taxonomy" id="652676"/>
    <lineage>
        <taxon>unclassified sequences</taxon>
        <taxon>metagenomes</taxon>
        <taxon>ecological metagenomes</taxon>
    </lineage>
</organism>
<keyword evidence="1" id="KW-1133">Transmembrane helix</keyword>
<evidence type="ECO:0000313" key="2">
    <source>
        <dbReference type="EMBL" id="VAW83951.1"/>
    </source>
</evidence>
<sequence>MLQKALMVIGLIVVMVVGGLVFFANIKLASEEAPLVLQEWHNLDHAAELEQWRTIWDESKNQIKRVEVIADEPDSLRVRVAYHYSGDQGEPVFVCGGIALRNEHVKWTCRPESLVIGDGEVILQFQTGQQATDYECSAQLVVSIYKTGEMPFYSNYFAYIKTWVKGEKGTLGRLKQRLHTCPGLVRNPVT</sequence>
<keyword evidence="1" id="KW-0472">Membrane</keyword>
<feature type="transmembrane region" description="Helical" evidence="1">
    <location>
        <begin position="6"/>
        <end position="26"/>
    </location>
</feature>
<evidence type="ECO:0000256" key="1">
    <source>
        <dbReference type="SAM" id="Phobius"/>
    </source>
</evidence>
<accession>A0A3B0YX18</accession>
<keyword evidence="1" id="KW-0812">Transmembrane</keyword>
<protein>
    <submittedName>
        <fullName evidence="2">Uncharacterized protein</fullName>
    </submittedName>
</protein>
<dbReference type="EMBL" id="UOFO01000030">
    <property type="protein sequence ID" value="VAW83951.1"/>
    <property type="molecule type" value="Genomic_DNA"/>
</dbReference>
<name>A0A3B0YX18_9ZZZZ</name>
<gene>
    <name evidence="2" type="ORF">MNBD_GAMMA16-1772</name>
</gene>
<proteinExistence type="predicted"/>
<dbReference type="AlphaFoldDB" id="A0A3B0YX18"/>
<reference evidence="2" key="1">
    <citation type="submission" date="2018-06" db="EMBL/GenBank/DDBJ databases">
        <authorList>
            <person name="Zhirakovskaya E."/>
        </authorList>
    </citation>
    <scope>NUCLEOTIDE SEQUENCE</scope>
</reference>